<proteinExistence type="predicted"/>
<dbReference type="EMBL" id="QRBI01000104">
    <property type="protein sequence ID" value="RMC15716.1"/>
    <property type="molecule type" value="Genomic_DNA"/>
</dbReference>
<dbReference type="Proteomes" id="UP000269221">
    <property type="component" value="Unassembled WGS sequence"/>
</dbReference>
<keyword evidence="2" id="KW-1185">Reference proteome</keyword>
<reference evidence="1 2" key="1">
    <citation type="submission" date="2018-07" db="EMBL/GenBank/DDBJ databases">
        <title>A high quality draft genome assembly of the barn swallow (H. rustica rustica).</title>
        <authorList>
            <person name="Formenti G."/>
            <person name="Chiara M."/>
            <person name="Poveda L."/>
            <person name="Francoijs K.-J."/>
            <person name="Bonisoli-Alquati A."/>
            <person name="Canova L."/>
            <person name="Gianfranceschi L."/>
            <person name="Horner D.S."/>
            <person name="Saino N."/>
        </authorList>
    </citation>
    <scope>NUCLEOTIDE SEQUENCE [LARGE SCALE GENOMIC DNA]</scope>
    <source>
        <strain evidence="1">Chelidonia</strain>
        <tissue evidence="1">Blood</tissue>
    </source>
</reference>
<protein>
    <submittedName>
        <fullName evidence="1">Uncharacterized protein</fullName>
    </submittedName>
</protein>
<accession>A0A3M0KS14</accession>
<evidence type="ECO:0000313" key="1">
    <source>
        <dbReference type="EMBL" id="RMC15716.1"/>
    </source>
</evidence>
<gene>
    <name evidence="1" type="ORF">DUI87_07919</name>
</gene>
<comment type="caution">
    <text evidence="1">The sequence shown here is derived from an EMBL/GenBank/DDBJ whole genome shotgun (WGS) entry which is preliminary data.</text>
</comment>
<name>A0A3M0KS14_HIRRU</name>
<evidence type="ECO:0000313" key="2">
    <source>
        <dbReference type="Proteomes" id="UP000269221"/>
    </source>
</evidence>
<organism evidence="1 2">
    <name type="scientific">Hirundo rustica rustica</name>
    <dbReference type="NCBI Taxonomy" id="333673"/>
    <lineage>
        <taxon>Eukaryota</taxon>
        <taxon>Metazoa</taxon>
        <taxon>Chordata</taxon>
        <taxon>Craniata</taxon>
        <taxon>Vertebrata</taxon>
        <taxon>Euteleostomi</taxon>
        <taxon>Archelosauria</taxon>
        <taxon>Archosauria</taxon>
        <taxon>Dinosauria</taxon>
        <taxon>Saurischia</taxon>
        <taxon>Theropoda</taxon>
        <taxon>Coelurosauria</taxon>
        <taxon>Aves</taxon>
        <taxon>Neognathae</taxon>
        <taxon>Neoaves</taxon>
        <taxon>Telluraves</taxon>
        <taxon>Australaves</taxon>
        <taxon>Passeriformes</taxon>
        <taxon>Sylvioidea</taxon>
        <taxon>Hirundinidae</taxon>
        <taxon>Hirundo</taxon>
    </lineage>
</organism>
<sequence length="95" mass="10639">MAWFLVAEEGRRSSFCKKLLEAPTCPTEPISDDSEDGHAAGPTRECMKSVGDTEIHSQPMGKALTRERVDVKVVIQWETQIEREGPCFQTRAAYP</sequence>
<dbReference type="AlphaFoldDB" id="A0A3M0KS14"/>